<evidence type="ECO:0000313" key="2">
    <source>
        <dbReference type="EMBL" id="PVU87053.1"/>
    </source>
</evidence>
<feature type="transmembrane region" description="Helical" evidence="1">
    <location>
        <begin position="209"/>
        <end position="231"/>
    </location>
</feature>
<comment type="caution">
    <text evidence="2">The sequence shown here is derived from an EMBL/GenBank/DDBJ whole genome shotgun (WGS) entry which is preliminary data.</text>
</comment>
<dbReference type="AlphaFoldDB" id="A0A2T9Y419"/>
<dbReference type="EMBL" id="MBFT01000804">
    <property type="protein sequence ID" value="PVU87053.1"/>
    <property type="molecule type" value="Genomic_DNA"/>
</dbReference>
<feature type="transmembrane region" description="Helical" evidence="1">
    <location>
        <begin position="25"/>
        <end position="44"/>
    </location>
</feature>
<keyword evidence="3" id="KW-1185">Reference proteome</keyword>
<keyword evidence="1" id="KW-1133">Transmembrane helix</keyword>
<name>A0A2T9Y419_9FUNG</name>
<accession>A0A2T9Y419</accession>
<protein>
    <recommendedName>
        <fullName evidence="4">Transmembrane protein</fullName>
    </recommendedName>
</protein>
<sequence>MSIKTFGNTTSLNPAKIGITKTVKFLLFALITLECIIFVKVNYINKSVKEFKNRSSTQNLKKIKIPQNKETYFEQVYEYIPEYELDANMNLKNEENLHCNEFEEYENGDFFDCLCECEENEHEEPEYENEGEEYEDEEYENEGEECENSKENEHGYDEEYEIDQYIAEMYENFDAGEIVLDDEKINDLQGQDITNSDPYIENDVVESGILIAFALISAAYAILWVVANYLVQSQVSRNEAIQSSGIYIMESDNPNVLQLNNTEKKKP</sequence>
<gene>
    <name evidence="2" type="ORF">BB559_006250</name>
</gene>
<evidence type="ECO:0000256" key="1">
    <source>
        <dbReference type="SAM" id="Phobius"/>
    </source>
</evidence>
<dbReference type="Proteomes" id="UP000245699">
    <property type="component" value="Unassembled WGS sequence"/>
</dbReference>
<keyword evidence="1" id="KW-0812">Transmembrane</keyword>
<keyword evidence="1" id="KW-0472">Membrane</keyword>
<reference evidence="2 3" key="1">
    <citation type="journal article" date="2018" name="MBio">
        <title>Comparative Genomics Reveals the Core Gene Toolbox for the Fungus-Insect Symbiosis.</title>
        <authorList>
            <person name="Wang Y."/>
            <person name="Stata M."/>
            <person name="Wang W."/>
            <person name="Stajich J.E."/>
            <person name="White M.M."/>
            <person name="Moncalvo J.M."/>
        </authorList>
    </citation>
    <scope>NUCLEOTIDE SEQUENCE [LARGE SCALE GENOMIC DNA]</scope>
    <source>
        <strain evidence="2 3">AUS-77-4</strain>
    </source>
</reference>
<organism evidence="2 3">
    <name type="scientific">Furculomyces boomerangus</name>
    <dbReference type="NCBI Taxonomy" id="61424"/>
    <lineage>
        <taxon>Eukaryota</taxon>
        <taxon>Fungi</taxon>
        <taxon>Fungi incertae sedis</taxon>
        <taxon>Zoopagomycota</taxon>
        <taxon>Kickxellomycotina</taxon>
        <taxon>Harpellomycetes</taxon>
        <taxon>Harpellales</taxon>
        <taxon>Harpellaceae</taxon>
        <taxon>Furculomyces</taxon>
    </lineage>
</organism>
<proteinExistence type="predicted"/>
<evidence type="ECO:0000313" key="3">
    <source>
        <dbReference type="Proteomes" id="UP000245699"/>
    </source>
</evidence>
<evidence type="ECO:0008006" key="4">
    <source>
        <dbReference type="Google" id="ProtNLM"/>
    </source>
</evidence>